<feature type="domain" description="PH" evidence="12">
    <location>
        <begin position="924"/>
        <end position="1024"/>
    </location>
</feature>
<feature type="region of interest" description="Disordered" evidence="11">
    <location>
        <begin position="1055"/>
        <end position="1126"/>
    </location>
</feature>
<dbReference type="FunFam" id="1.20.900.10:FF:000013">
    <property type="entry name" value="FYVE, RhoGEF and PH domain-containing protein 4"/>
    <property type="match status" value="1"/>
</dbReference>
<feature type="compositionally biased region" description="Basic and acidic residues" evidence="11">
    <location>
        <begin position="39"/>
        <end position="52"/>
    </location>
</feature>
<evidence type="ECO:0000259" key="13">
    <source>
        <dbReference type="PROSITE" id="PS50010"/>
    </source>
</evidence>
<dbReference type="AlphaFoldDB" id="A0AAJ7WM64"/>
<keyword evidence="8" id="KW-0862">Zinc</keyword>
<dbReference type="Gene3D" id="2.30.29.30">
    <property type="entry name" value="Pleckstrin-homology domain (PH domain)/Phosphotyrosine-binding domain (PTB)"/>
    <property type="match status" value="2"/>
</dbReference>
<dbReference type="SMART" id="SM00064">
    <property type="entry name" value="FYVE"/>
    <property type="match status" value="1"/>
</dbReference>
<feature type="region of interest" description="Disordered" evidence="11">
    <location>
        <begin position="367"/>
        <end position="390"/>
    </location>
</feature>
<dbReference type="InterPro" id="IPR000219">
    <property type="entry name" value="DH_dom"/>
</dbReference>
<feature type="region of interest" description="Disordered" evidence="11">
    <location>
        <begin position="128"/>
        <end position="149"/>
    </location>
</feature>
<dbReference type="InterPro" id="IPR055251">
    <property type="entry name" value="SOS1_NGEF_PH"/>
</dbReference>
<dbReference type="Pfam" id="PF01363">
    <property type="entry name" value="FYVE"/>
    <property type="match status" value="1"/>
</dbReference>
<organism evidence="15 16">
    <name type="scientific">Petromyzon marinus</name>
    <name type="common">Sea lamprey</name>
    <dbReference type="NCBI Taxonomy" id="7757"/>
    <lineage>
        <taxon>Eukaryota</taxon>
        <taxon>Metazoa</taxon>
        <taxon>Chordata</taxon>
        <taxon>Craniata</taxon>
        <taxon>Vertebrata</taxon>
        <taxon>Cyclostomata</taxon>
        <taxon>Hyperoartia</taxon>
        <taxon>Petromyzontiformes</taxon>
        <taxon>Petromyzontidae</taxon>
        <taxon>Petromyzon</taxon>
    </lineage>
</organism>
<name>A0AAJ7WM64_PETMA</name>
<dbReference type="InterPro" id="IPR013083">
    <property type="entry name" value="Znf_RING/FYVE/PHD"/>
</dbReference>
<keyword evidence="15" id="KW-1185">Reference proteome</keyword>
<proteinExistence type="predicted"/>
<dbReference type="CDD" id="cd13236">
    <property type="entry name" value="PH2_FGD1-4"/>
    <property type="match status" value="1"/>
</dbReference>
<feature type="compositionally biased region" description="Polar residues" evidence="11">
    <location>
        <begin position="128"/>
        <end position="146"/>
    </location>
</feature>
<protein>
    <submittedName>
        <fullName evidence="16">FYVE, RhoGEF and PH domain-containing protein 4-like isoform X2</fullName>
    </submittedName>
</protein>
<dbReference type="Gene3D" id="1.20.900.10">
    <property type="entry name" value="Dbl homology (DH) domain"/>
    <property type="match status" value="1"/>
</dbReference>
<dbReference type="GO" id="GO:0005737">
    <property type="term" value="C:cytoplasm"/>
    <property type="evidence" value="ECO:0007669"/>
    <property type="project" value="TreeGrafter"/>
</dbReference>
<dbReference type="GO" id="GO:0005085">
    <property type="term" value="F:guanyl-nucleotide exchange factor activity"/>
    <property type="evidence" value="ECO:0007669"/>
    <property type="project" value="UniProtKB-KW"/>
</dbReference>
<dbReference type="InterPro" id="IPR001849">
    <property type="entry name" value="PH_domain"/>
</dbReference>
<feature type="region of interest" description="Disordered" evidence="11">
    <location>
        <begin position="437"/>
        <end position="479"/>
    </location>
</feature>
<accession>A0AAJ7WM64</accession>
<sequence length="1126" mass="124376">MRLSSEAPLMRKGPTSSARPLRSSYATTAPSATASDTSTWKHPDDRTAHTGRDFVTVGGAAPVGSRGLNGYGALPGRGSSVNTSAVTKSHRESLATSAMDKGHKCNRQTFSPRLESPMAGVTALTGQRKSNGAIPNSAGPQQTQPRSGKLKYADDKHVDMLHAEPPSLVNCNSGLKSDKRLVISKSLDDRSGSTAGLARSLNKMSSANAGDAGTVDSIHRLAPEGPKGLRSKPPAAFGSSSSSASAEAATAASIGPESTTVVKGRGSVIYAGRLSQQSLTKRVNVRALVGKIEEDLKRHSTSEVVEIHSLDQRKDQRRLLGQESTHVAGCGTSVPHKDNRPCLPASGSRGLENKRQAKGFAKTLPDFEPAAQHGEPPVEESAAVVQNSQELNSESLDWPISPMSSGEDLVDSPLLRPVYPEEIVVVNDAPAVGNVRSFQLMSPSDQEEREDGEDCLGSDEERNSATAHDHESKDTEKTSTEQKLFFIATELLTTERNYVQRLQLLDKAFYARLLEEANRGSFPVETINHIFSNISSIHLFHKEFLLPQLEGRMEAWEETPRIGDILQKLAPFLMMYGEYVRCFDRAMELVDTWSQRSPQFKKIITEVQMQKESGCLSLQHHMLEPVQRIPRYELLLKDYLRRLPLDSPDRGDAQKSLDIISTAANHSNAAIRKMEKVKILLDIYEKLDGEVDIVNPSNELLKEGPILKLSARNGAQQERYLFLFNSMLLYCAPKIRLMGQKFSVRSRIDVMGMKVTDIKRHEAVPVFQVCGTQRALELRARSEKEKQEWIEAIEKAIVTYNEKLETFNCFRKDSTQEDDLPVGQLGKRAPVWIRDANVTMCMRCGELFHPITRRRHHCRACGYVVCWKCSDFKIELEYEPGKFNRVCVECNHILSARGNRCEVDTPKEKSKNVLERQGAEMSDNSIMRSFLNYTESSGRGWKRAWFVIPTSEPLVLYLYKAPQDVKAQATFPLPGYEVRPVDPADNIEAQHAFKMVQSRRTLYFAAESQKLMRHWLQVLIPAVLGKETLLSPTSCLSPIGDGNLQALDTVDATDCLSPGPLSPEPLSPWPLSAGPLSPSWDSPGLQHPPPFVSGDSVDSVDSSLPDDALLADAQDDYDSPATVLCV</sequence>
<evidence type="ECO:0000256" key="9">
    <source>
        <dbReference type="ARBA" id="ARBA00023212"/>
    </source>
</evidence>
<dbReference type="Proteomes" id="UP001318040">
    <property type="component" value="Chromosome 5"/>
</dbReference>
<dbReference type="PROSITE" id="PS50178">
    <property type="entry name" value="ZF_FYVE"/>
    <property type="match status" value="1"/>
</dbReference>
<evidence type="ECO:0000256" key="8">
    <source>
        <dbReference type="ARBA" id="ARBA00022833"/>
    </source>
</evidence>
<evidence type="ECO:0000256" key="1">
    <source>
        <dbReference type="ARBA" id="ARBA00004245"/>
    </source>
</evidence>
<dbReference type="InterPro" id="IPR051092">
    <property type="entry name" value="FYVE_RhoGEF_PH"/>
</dbReference>
<dbReference type="GO" id="GO:0008270">
    <property type="term" value="F:zinc ion binding"/>
    <property type="evidence" value="ECO:0007669"/>
    <property type="project" value="UniProtKB-KW"/>
</dbReference>
<dbReference type="InterPro" id="IPR017455">
    <property type="entry name" value="Znf_FYVE-rel"/>
</dbReference>
<dbReference type="SMART" id="SM00233">
    <property type="entry name" value="PH"/>
    <property type="match status" value="2"/>
</dbReference>
<dbReference type="PANTHER" id="PTHR12673">
    <property type="entry name" value="FACIOGENITAL DYSPLASIA PROTEIN"/>
    <property type="match status" value="1"/>
</dbReference>
<evidence type="ECO:0000256" key="7">
    <source>
        <dbReference type="ARBA" id="ARBA00022771"/>
    </source>
</evidence>
<dbReference type="SUPFAM" id="SSF48065">
    <property type="entry name" value="DBL homology domain (DH-domain)"/>
    <property type="match status" value="1"/>
</dbReference>
<evidence type="ECO:0000256" key="5">
    <source>
        <dbReference type="ARBA" id="ARBA00022723"/>
    </source>
</evidence>
<dbReference type="InterPro" id="IPR011993">
    <property type="entry name" value="PH-like_dom_sf"/>
</dbReference>
<dbReference type="Gene3D" id="3.30.40.10">
    <property type="entry name" value="Zinc/RING finger domain, C3HC4 (zinc finger)"/>
    <property type="match status" value="1"/>
</dbReference>
<feature type="region of interest" description="Disordered" evidence="11">
    <location>
        <begin position="206"/>
        <end position="242"/>
    </location>
</feature>
<feature type="compositionally biased region" description="Low complexity" evidence="11">
    <location>
        <begin position="23"/>
        <end position="38"/>
    </location>
</feature>
<feature type="domain" description="FYVE-type" evidence="14">
    <location>
        <begin position="835"/>
        <end position="895"/>
    </location>
</feature>
<feature type="compositionally biased region" description="Acidic residues" evidence="11">
    <location>
        <begin position="445"/>
        <end position="458"/>
    </location>
</feature>
<keyword evidence="5" id="KW-0479">Metal-binding</keyword>
<dbReference type="PROSITE" id="PS50003">
    <property type="entry name" value="PH_DOMAIN"/>
    <property type="match status" value="2"/>
</dbReference>
<feature type="compositionally biased region" description="Low complexity" evidence="11">
    <location>
        <begin position="1092"/>
        <end position="1112"/>
    </location>
</feature>
<dbReference type="InterPro" id="IPR035941">
    <property type="entry name" value="FGD1-4_PH2"/>
</dbReference>
<keyword evidence="4" id="KW-0344">Guanine-nucleotide releasing factor</keyword>
<feature type="compositionally biased region" description="Basic and acidic residues" evidence="11">
    <location>
        <begin position="459"/>
        <end position="479"/>
    </location>
</feature>
<dbReference type="SMART" id="SM00325">
    <property type="entry name" value="RhoGEF"/>
    <property type="match status" value="1"/>
</dbReference>
<dbReference type="GO" id="GO:0046847">
    <property type="term" value="P:filopodium assembly"/>
    <property type="evidence" value="ECO:0007669"/>
    <property type="project" value="TreeGrafter"/>
</dbReference>
<comment type="subcellular location">
    <subcellularLocation>
        <location evidence="1">Cytoplasm</location>
        <location evidence="1">Cytoskeleton</location>
    </subcellularLocation>
</comment>
<dbReference type="Pfam" id="PF00621">
    <property type="entry name" value="RhoGEF"/>
    <property type="match status" value="1"/>
</dbReference>
<dbReference type="PANTHER" id="PTHR12673:SF82">
    <property type="entry name" value="FYVE, RHOGEF AND PH DOMAIN-CONTAINING PROTEIN 2"/>
    <property type="match status" value="1"/>
</dbReference>
<dbReference type="RefSeq" id="XP_032802866.1">
    <property type="nucleotide sequence ID" value="XM_032946975.1"/>
</dbReference>
<dbReference type="InterPro" id="IPR000306">
    <property type="entry name" value="Znf_FYVE"/>
</dbReference>
<keyword evidence="7 10" id="KW-0863">Zinc-finger</keyword>
<feature type="domain" description="DH" evidence="13">
    <location>
        <begin position="483"/>
        <end position="670"/>
    </location>
</feature>
<dbReference type="Pfam" id="PF00169">
    <property type="entry name" value="PH"/>
    <property type="match status" value="1"/>
</dbReference>
<evidence type="ECO:0000256" key="3">
    <source>
        <dbReference type="ARBA" id="ARBA00022553"/>
    </source>
</evidence>
<dbReference type="CDD" id="cd15741">
    <property type="entry name" value="FYVE_FGD1_2_4"/>
    <property type="match status" value="1"/>
</dbReference>
<evidence type="ECO:0000259" key="12">
    <source>
        <dbReference type="PROSITE" id="PS50003"/>
    </source>
</evidence>
<dbReference type="PROSITE" id="PS50010">
    <property type="entry name" value="DH_2"/>
    <property type="match status" value="1"/>
</dbReference>
<dbReference type="Pfam" id="PF22697">
    <property type="entry name" value="SOS1_NGEF_PH"/>
    <property type="match status" value="1"/>
</dbReference>
<feature type="region of interest" description="Disordered" evidence="11">
    <location>
        <begin position="1"/>
        <end position="111"/>
    </location>
</feature>
<keyword evidence="3" id="KW-0597">Phosphoprotein</keyword>
<keyword evidence="2" id="KW-0963">Cytoplasm</keyword>
<evidence type="ECO:0000256" key="11">
    <source>
        <dbReference type="SAM" id="MobiDB-lite"/>
    </source>
</evidence>
<feature type="domain" description="PH" evidence="12">
    <location>
        <begin position="699"/>
        <end position="798"/>
    </location>
</feature>
<evidence type="ECO:0000256" key="4">
    <source>
        <dbReference type="ARBA" id="ARBA00022658"/>
    </source>
</evidence>
<keyword evidence="9" id="KW-0206">Cytoskeleton</keyword>
<feature type="region of interest" description="Disordered" evidence="11">
    <location>
        <begin position="327"/>
        <end position="353"/>
    </location>
</feature>
<evidence type="ECO:0000313" key="16">
    <source>
        <dbReference type="RefSeq" id="XP_032802866.1"/>
    </source>
</evidence>
<reference evidence="16" key="1">
    <citation type="submission" date="2025-08" db="UniProtKB">
        <authorList>
            <consortium name="RefSeq"/>
        </authorList>
    </citation>
    <scope>IDENTIFICATION</scope>
    <source>
        <tissue evidence="16">Sperm</tissue>
    </source>
</reference>
<dbReference type="InterPro" id="IPR035899">
    <property type="entry name" value="DBL_dom_sf"/>
</dbReference>
<dbReference type="GO" id="GO:0007010">
    <property type="term" value="P:cytoskeleton organization"/>
    <property type="evidence" value="ECO:0007669"/>
    <property type="project" value="TreeGrafter"/>
</dbReference>
<dbReference type="SUPFAM" id="SSF50729">
    <property type="entry name" value="PH domain-like"/>
    <property type="match status" value="2"/>
</dbReference>
<evidence type="ECO:0000256" key="10">
    <source>
        <dbReference type="PROSITE-ProRule" id="PRU00091"/>
    </source>
</evidence>
<dbReference type="CDD" id="cd00160">
    <property type="entry name" value="RhoGEF"/>
    <property type="match status" value="1"/>
</dbReference>
<evidence type="ECO:0000256" key="6">
    <source>
        <dbReference type="ARBA" id="ARBA00022737"/>
    </source>
</evidence>
<dbReference type="GO" id="GO:0005856">
    <property type="term" value="C:cytoskeleton"/>
    <property type="evidence" value="ECO:0007669"/>
    <property type="project" value="UniProtKB-SubCell"/>
</dbReference>
<evidence type="ECO:0000259" key="14">
    <source>
        <dbReference type="PROSITE" id="PS50178"/>
    </source>
</evidence>
<evidence type="ECO:0000313" key="15">
    <source>
        <dbReference type="Proteomes" id="UP001318040"/>
    </source>
</evidence>
<gene>
    <name evidence="16" type="primary">LOC116939070</name>
</gene>
<keyword evidence="6" id="KW-0677">Repeat</keyword>
<evidence type="ECO:0000256" key="2">
    <source>
        <dbReference type="ARBA" id="ARBA00022490"/>
    </source>
</evidence>